<name>A0A6C0HRM0_9ZZZZ</name>
<accession>A0A6C0HRM0</accession>
<reference evidence="2" key="1">
    <citation type="journal article" date="2020" name="Nature">
        <title>Giant virus diversity and host interactions through global metagenomics.</title>
        <authorList>
            <person name="Schulz F."/>
            <person name="Roux S."/>
            <person name="Paez-Espino D."/>
            <person name="Jungbluth S."/>
            <person name="Walsh D.A."/>
            <person name="Denef V.J."/>
            <person name="McMahon K.D."/>
            <person name="Konstantinidis K.T."/>
            <person name="Eloe-Fadrosh E.A."/>
            <person name="Kyrpides N.C."/>
            <person name="Woyke T."/>
        </authorList>
    </citation>
    <scope>NUCLEOTIDE SEQUENCE</scope>
    <source>
        <strain evidence="2">GVMAG-M-3300023184-167</strain>
    </source>
</reference>
<dbReference type="EMBL" id="MN740006">
    <property type="protein sequence ID" value="QHT83084.1"/>
    <property type="molecule type" value="Genomic_DNA"/>
</dbReference>
<organism evidence="2">
    <name type="scientific">viral metagenome</name>
    <dbReference type="NCBI Taxonomy" id="1070528"/>
    <lineage>
        <taxon>unclassified sequences</taxon>
        <taxon>metagenomes</taxon>
        <taxon>organismal metagenomes</taxon>
    </lineage>
</organism>
<feature type="region of interest" description="Disordered" evidence="1">
    <location>
        <begin position="116"/>
        <end position="136"/>
    </location>
</feature>
<evidence type="ECO:0000313" key="2">
    <source>
        <dbReference type="EMBL" id="QHT83084.1"/>
    </source>
</evidence>
<evidence type="ECO:0000256" key="1">
    <source>
        <dbReference type="SAM" id="MobiDB-lite"/>
    </source>
</evidence>
<proteinExistence type="predicted"/>
<protein>
    <submittedName>
        <fullName evidence="2">Uncharacterized protein</fullName>
    </submittedName>
</protein>
<sequence length="229" mass="26541">MDIIWVFLFFSFVVGILYYIKPAFKESLTTDTIPKSIKVELPYTQDCPNMLLERDSSYYLFNKDKPYEAGVNPIIFNNLEEYSGFVQRERMRGNNCPILFLQQSYNPQGEREYKIRPSPNDLQGGAPTIMPSTNKTADRNTYLDMLKDMELLIDANQSNMPYNVNSYPAFDPMNQDVGEKTPLDLMDEIQWTKDKSPNPEDPNWGGDDYTQSLIDNGFYNDNTVLRYGH</sequence>
<dbReference type="AlphaFoldDB" id="A0A6C0HRM0"/>